<keyword evidence="3" id="KW-0645">Protease</keyword>
<keyword evidence="8" id="KW-0482">Metalloprotease</keyword>
<keyword evidence="4" id="KW-0479">Metal-binding</keyword>
<comment type="similarity">
    <text evidence="2">Belongs to the peptidase M20A family.</text>
</comment>
<name>A0A2J6X6N1_9BACT</name>
<dbReference type="GO" id="GO:0016805">
    <property type="term" value="F:dipeptidase activity"/>
    <property type="evidence" value="ECO:0007669"/>
    <property type="project" value="UniProtKB-KW"/>
</dbReference>
<evidence type="ECO:0000256" key="4">
    <source>
        <dbReference type="ARBA" id="ARBA00022723"/>
    </source>
</evidence>
<evidence type="ECO:0000256" key="6">
    <source>
        <dbReference type="ARBA" id="ARBA00022833"/>
    </source>
</evidence>
<dbReference type="SUPFAM" id="SSF55031">
    <property type="entry name" value="Bacterial exopeptidase dimerisation domain"/>
    <property type="match status" value="1"/>
</dbReference>
<dbReference type="PROSITE" id="PS00759">
    <property type="entry name" value="ARGE_DAPE_CPG2_2"/>
    <property type="match status" value="1"/>
</dbReference>
<comment type="caution">
    <text evidence="11">The sequence shown here is derived from an EMBL/GenBank/DDBJ whole genome shotgun (WGS) entry which is preliminary data.</text>
</comment>
<evidence type="ECO:0000256" key="7">
    <source>
        <dbReference type="ARBA" id="ARBA00022997"/>
    </source>
</evidence>
<proteinExistence type="inferred from homology"/>
<evidence type="ECO:0000256" key="2">
    <source>
        <dbReference type="ARBA" id="ARBA00006247"/>
    </source>
</evidence>
<dbReference type="PANTHER" id="PTHR43808">
    <property type="entry name" value="ACETYLORNITHINE DEACETYLASE"/>
    <property type="match status" value="1"/>
</dbReference>
<feature type="domain" description="Peptidase M20 dimerisation" evidence="10">
    <location>
        <begin position="235"/>
        <end position="338"/>
    </location>
</feature>
<evidence type="ECO:0000313" key="12">
    <source>
        <dbReference type="Proteomes" id="UP000236910"/>
    </source>
</evidence>
<organism evidence="11 12">
    <name type="scientific">Caldisericum exile</name>
    <dbReference type="NCBI Taxonomy" id="693075"/>
    <lineage>
        <taxon>Bacteria</taxon>
        <taxon>Pseudomonadati</taxon>
        <taxon>Caldisericota/Cryosericota group</taxon>
        <taxon>Caldisericota</taxon>
        <taxon>Caldisericia</taxon>
        <taxon>Caldisericales</taxon>
        <taxon>Caldisericaceae</taxon>
        <taxon>Caldisericum</taxon>
    </lineage>
</organism>
<dbReference type="InterPro" id="IPR036264">
    <property type="entry name" value="Bact_exopeptidase_dim_dom"/>
</dbReference>
<dbReference type="SUPFAM" id="SSF53187">
    <property type="entry name" value="Zn-dependent exopeptidases"/>
    <property type="match status" value="1"/>
</dbReference>
<dbReference type="GO" id="GO:0008270">
    <property type="term" value="F:zinc ion binding"/>
    <property type="evidence" value="ECO:0007669"/>
    <property type="project" value="InterPro"/>
</dbReference>
<evidence type="ECO:0000256" key="1">
    <source>
        <dbReference type="ARBA" id="ARBA00001947"/>
    </source>
</evidence>
<evidence type="ECO:0000259" key="10">
    <source>
        <dbReference type="Pfam" id="PF07687"/>
    </source>
</evidence>
<dbReference type="Pfam" id="PF07687">
    <property type="entry name" value="M20_dimer"/>
    <property type="match status" value="1"/>
</dbReference>
<keyword evidence="9" id="KW-0170">Cobalt</keyword>
<accession>A0A2J6X6N1</accession>
<dbReference type="InterPro" id="IPR002933">
    <property type="entry name" value="Peptidase_M20"/>
</dbReference>
<evidence type="ECO:0000256" key="3">
    <source>
        <dbReference type="ARBA" id="ARBA00022670"/>
    </source>
</evidence>
<comment type="cofactor">
    <cofactor evidence="1">
        <name>Zn(2+)</name>
        <dbReference type="ChEBI" id="CHEBI:29105"/>
    </cofactor>
</comment>
<evidence type="ECO:0000256" key="5">
    <source>
        <dbReference type="ARBA" id="ARBA00022801"/>
    </source>
</evidence>
<dbReference type="NCBIfam" id="TIGR01887">
    <property type="entry name" value="dipeptidaselike"/>
    <property type="match status" value="1"/>
</dbReference>
<sequence length="441" mass="49004">MEKFIEENKKKLIEITQIIMVPSVEGTPTSDAPFGENVKKALLLALEISEDFGFRTVNIDNIVGYAEFGDGKDVISVLGHLDVVPEGSNWIYPPYGAEIHDGKIYGRGAIDDKGPTMAALFGAYALKETGVKLSKRVRIVFGTNEETGWKCMEHFKKVVHDPLIGFTPDAEFPLINREKGILNITLRRDFETKNEEVKIIGGNRPNMVPDYAKAEFKDTLKLLNLDEGIEVKGNIVEAHGKSAHGALPEQGINAIVKLANSILSEVKHRETKEVLNFIVNKVGNDVYGGLMGIANEDTLSGKLTMNLGVIEINESFAELTFNIRYPITDNFERIVNGFNESGKDYGLRVSQYKNQNPLYVKEDSELVQTLLKVFEETTGRKGYTLAIGGGTYARAMDMGVAFGPTFEEMEKVEHMANEYIEIDHLVNLAKIYGKAIFELAK</sequence>
<dbReference type="Gene3D" id="3.30.70.360">
    <property type="match status" value="2"/>
</dbReference>
<dbReference type="EMBL" id="PNIX01000206">
    <property type="protein sequence ID" value="PMP82493.1"/>
    <property type="molecule type" value="Genomic_DNA"/>
</dbReference>
<keyword evidence="6" id="KW-0862">Zinc</keyword>
<dbReference type="InterPro" id="IPR011650">
    <property type="entry name" value="Peptidase_M20_dimer"/>
</dbReference>
<dbReference type="PANTHER" id="PTHR43808:SF31">
    <property type="entry name" value="N-ACETYL-L-CITRULLINE DEACETYLASE"/>
    <property type="match status" value="1"/>
</dbReference>
<evidence type="ECO:0000313" key="11">
    <source>
        <dbReference type="EMBL" id="PMP82493.1"/>
    </source>
</evidence>
<dbReference type="Pfam" id="PF01546">
    <property type="entry name" value="Peptidase_M20"/>
    <property type="match status" value="1"/>
</dbReference>
<dbReference type="AlphaFoldDB" id="A0A2J6X6N1"/>
<evidence type="ECO:0000256" key="9">
    <source>
        <dbReference type="ARBA" id="ARBA00023285"/>
    </source>
</evidence>
<evidence type="ECO:0000256" key="8">
    <source>
        <dbReference type="ARBA" id="ARBA00023049"/>
    </source>
</evidence>
<dbReference type="InterPro" id="IPR050072">
    <property type="entry name" value="Peptidase_M20A"/>
</dbReference>
<dbReference type="GO" id="GO:0006508">
    <property type="term" value="P:proteolysis"/>
    <property type="evidence" value="ECO:0007669"/>
    <property type="project" value="UniProtKB-KW"/>
</dbReference>
<dbReference type="GO" id="GO:0008237">
    <property type="term" value="F:metallopeptidase activity"/>
    <property type="evidence" value="ECO:0007669"/>
    <property type="project" value="UniProtKB-KW"/>
</dbReference>
<dbReference type="GO" id="GO:0006526">
    <property type="term" value="P:L-arginine biosynthetic process"/>
    <property type="evidence" value="ECO:0007669"/>
    <property type="project" value="TreeGrafter"/>
</dbReference>
<dbReference type="GO" id="GO:0008777">
    <property type="term" value="F:acetylornithine deacetylase activity"/>
    <property type="evidence" value="ECO:0007669"/>
    <property type="project" value="TreeGrafter"/>
</dbReference>
<dbReference type="InterPro" id="IPR010964">
    <property type="entry name" value="M20A_pepV-rel"/>
</dbReference>
<protein>
    <submittedName>
        <fullName evidence="11">Dipeptidase PepV</fullName>
    </submittedName>
</protein>
<gene>
    <name evidence="11" type="ORF">C0175_03520</name>
</gene>
<dbReference type="NCBIfam" id="NF005591">
    <property type="entry name" value="PRK07318.1"/>
    <property type="match status" value="1"/>
</dbReference>
<reference evidence="11 12" key="1">
    <citation type="submission" date="2018-01" db="EMBL/GenBank/DDBJ databases">
        <title>Metagenomic assembled genomes from two thermal pools in the Uzon Caldera, Kamchatka, Russia.</title>
        <authorList>
            <person name="Wilkins L."/>
            <person name="Ettinger C."/>
        </authorList>
    </citation>
    <scope>NUCLEOTIDE SEQUENCE [LARGE SCALE GENOMIC DNA]</scope>
    <source>
        <strain evidence="11">ARK-10</strain>
    </source>
</reference>
<dbReference type="Gene3D" id="3.40.630.10">
    <property type="entry name" value="Zn peptidases"/>
    <property type="match status" value="1"/>
</dbReference>
<keyword evidence="7" id="KW-0224">Dipeptidase</keyword>
<dbReference type="Proteomes" id="UP000236910">
    <property type="component" value="Unassembled WGS sequence"/>
</dbReference>
<dbReference type="InterPro" id="IPR001261">
    <property type="entry name" value="ArgE/DapE_CS"/>
</dbReference>
<keyword evidence="5" id="KW-0378">Hydrolase</keyword>